<evidence type="ECO:0000256" key="4">
    <source>
        <dbReference type="ARBA" id="ARBA00023136"/>
    </source>
</evidence>
<name>A0ABQ6MGX2_9STRA</name>
<reference evidence="6 7" key="1">
    <citation type="journal article" date="2023" name="Commun. Biol.">
        <title>Genome analysis of Parmales, the sister group of diatoms, reveals the evolutionary specialization of diatoms from phago-mixotrophs to photoautotrophs.</title>
        <authorList>
            <person name="Ban H."/>
            <person name="Sato S."/>
            <person name="Yoshikawa S."/>
            <person name="Yamada K."/>
            <person name="Nakamura Y."/>
            <person name="Ichinomiya M."/>
            <person name="Sato N."/>
            <person name="Blanc-Mathieu R."/>
            <person name="Endo H."/>
            <person name="Kuwata A."/>
            <person name="Ogata H."/>
        </authorList>
    </citation>
    <scope>NUCLEOTIDE SEQUENCE [LARGE SCALE GENOMIC DNA]</scope>
</reference>
<keyword evidence="3" id="KW-1133">Transmembrane helix</keyword>
<evidence type="ECO:0000256" key="1">
    <source>
        <dbReference type="ARBA" id="ARBA00004370"/>
    </source>
</evidence>
<accession>A0ABQ6MGX2</accession>
<comment type="subcellular location">
    <subcellularLocation>
        <location evidence="1">Membrane</location>
    </subcellularLocation>
</comment>
<dbReference type="InterPro" id="IPR006694">
    <property type="entry name" value="Fatty_acid_hydroxylase"/>
</dbReference>
<sequence length="301" mass="35059">AYYWAPTYEQWQHKTNPKYPSPEKVRDEIVQTMKGIYTATFCPALSLWLASKGLYSKAYCSPNPFTDEEHGGAWGVAAQFCAIVLLSDFWEWGYHRLGHVYKQFWEVHKHHHVFFNPSPFAVIADEYVDQFFRALPLLLFPMVAPLNMDVMFGTYGAFFYAYGVYLHWGYESTWLDAHNPIMNTAFQHYCHHAKAILNKPYHCGFFFKIWDQIMDQVSGNGIYPRDRCFCAKCERAKGKRSRELWEQVEVPDYSVLLTKNFWMREGVFTGTSASDTNEVLSAEEKYFANAKAADGEEKKEQ</sequence>
<dbReference type="EMBL" id="BRYB01004105">
    <property type="protein sequence ID" value="GMI25728.1"/>
    <property type="molecule type" value="Genomic_DNA"/>
</dbReference>
<keyword evidence="4" id="KW-0472">Membrane</keyword>
<evidence type="ECO:0000256" key="2">
    <source>
        <dbReference type="ARBA" id="ARBA00022692"/>
    </source>
</evidence>
<evidence type="ECO:0000313" key="7">
    <source>
        <dbReference type="Proteomes" id="UP001165060"/>
    </source>
</evidence>
<dbReference type="Proteomes" id="UP001165060">
    <property type="component" value="Unassembled WGS sequence"/>
</dbReference>
<gene>
    <name evidence="6" type="ORF">TeGR_g3860</name>
</gene>
<feature type="non-terminal residue" evidence="6">
    <location>
        <position position="1"/>
    </location>
</feature>
<protein>
    <recommendedName>
        <fullName evidence="5">Fatty acid hydroxylase domain-containing protein</fullName>
    </recommendedName>
</protein>
<proteinExistence type="predicted"/>
<keyword evidence="7" id="KW-1185">Reference proteome</keyword>
<dbReference type="InterPro" id="IPR050307">
    <property type="entry name" value="Sterol_Desaturase_Related"/>
</dbReference>
<organism evidence="6 7">
    <name type="scientific">Tetraparma gracilis</name>
    <dbReference type="NCBI Taxonomy" id="2962635"/>
    <lineage>
        <taxon>Eukaryota</taxon>
        <taxon>Sar</taxon>
        <taxon>Stramenopiles</taxon>
        <taxon>Ochrophyta</taxon>
        <taxon>Bolidophyceae</taxon>
        <taxon>Parmales</taxon>
        <taxon>Triparmaceae</taxon>
        <taxon>Tetraparma</taxon>
    </lineage>
</organism>
<evidence type="ECO:0000313" key="6">
    <source>
        <dbReference type="EMBL" id="GMI25728.1"/>
    </source>
</evidence>
<comment type="caution">
    <text evidence="6">The sequence shown here is derived from an EMBL/GenBank/DDBJ whole genome shotgun (WGS) entry which is preliminary data.</text>
</comment>
<keyword evidence="2" id="KW-0812">Transmembrane</keyword>
<dbReference type="Pfam" id="PF04116">
    <property type="entry name" value="FA_hydroxylase"/>
    <property type="match status" value="1"/>
</dbReference>
<dbReference type="PANTHER" id="PTHR11863">
    <property type="entry name" value="STEROL DESATURASE"/>
    <property type="match status" value="1"/>
</dbReference>
<feature type="domain" description="Fatty acid hydroxylase" evidence="5">
    <location>
        <begin position="81"/>
        <end position="214"/>
    </location>
</feature>
<evidence type="ECO:0000256" key="3">
    <source>
        <dbReference type="ARBA" id="ARBA00022989"/>
    </source>
</evidence>
<evidence type="ECO:0000259" key="5">
    <source>
        <dbReference type="Pfam" id="PF04116"/>
    </source>
</evidence>